<sequence>MPAFSGSVQVMSVNGGTVHFGDTAVNSPKSASKSTTGAASINSGSFFDAFSFFSINGTLNNSLIEQPTAGNN</sequence>
<organism evidence="2 3">
    <name type="scientific">Falsibacillus albus</name>
    <dbReference type="NCBI Taxonomy" id="2478915"/>
    <lineage>
        <taxon>Bacteria</taxon>
        <taxon>Bacillati</taxon>
        <taxon>Bacillota</taxon>
        <taxon>Bacilli</taxon>
        <taxon>Bacillales</taxon>
        <taxon>Bacillaceae</taxon>
        <taxon>Falsibacillus</taxon>
    </lineage>
</organism>
<name>A0A3L7K2G2_9BACI</name>
<dbReference type="InterPro" id="IPR019618">
    <property type="entry name" value="Spore_germination_GerPA"/>
</dbReference>
<comment type="caution">
    <text evidence="2">The sequence shown here is derived from an EMBL/GenBank/DDBJ whole genome shotgun (WGS) entry which is preliminary data.</text>
</comment>
<feature type="region of interest" description="Disordered" evidence="1">
    <location>
        <begin position="18"/>
        <end position="37"/>
    </location>
</feature>
<gene>
    <name evidence="2" type="ORF">D9X91_03585</name>
</gene>
<evidence type="ECO:0000313" key="3">
    <source>
        <dbReference type="Proteomes" id="UP000276770"/>
    </source>
</evidence>
<dbReference type="AlphaFoldDB" id="A0A3L7K2G2"/>
<evidence type="ECO:0000313" key="2">
    <source>
        <dbReference type="EMBL" id="RLQ97246.1"/>
    </source>
</evidence>
<dbReference type="RefSeq" id="WP_121679196.1">
    <property type="nucleotide sequence ID" value="NZ_RCVZ01000002.1"/>
</dbReference>
<dbReference type="Pfam" id="PF10676">
    <property type="entry name" value="gerPA"/>
    <property type="match status" value="1"/>
</dbReference>
<protein>
    <submittedName>
        <fullName evidence="2">Spore germination protein</fullName>
    </submittedName>
</protein>
<accession>A0A3L7K2G2</accession>
<evidence type="ECO:0000256" key="1">
    <source>
        <dbReference type="SAM" id="MobiDB-lite"/>
    </source>
</evidence>
<dbReference type="EMBL" id="RCVZ01000002">
    <property type="protein sequence ID" value="RLQ97246.1"/>
    <property type="molecule type" value="Genomic_DNA"/>
</dbReference>
<dbReference type="Proteomes" id="UP000276770">
    <property type="component" value="Unassembled WGS sequence"/>
</dbReference>
<proteinExistence type="predicted"/>
<reference evidence="2 3" key="1">
    <citation type="submission" date="2018-10" db="EMBL/GenBank/DDBJ databases">
        <title>Falsibacillus sp. genome draft.</title>
        <authorList>
            <person name="Shi S."/>
        </authorList>
    </citation>
    <scope>NUCLEOTIDE SEQUENCE [LARGE SCALE GENOMIC DNA]</scope>
    <source>
        <strain evidence="2 3">GY 10110</strain>
    </source>
</reference>
<keyword evidence="3" id="KW-1185">Reference proteome</keyword>
<feature type="compositionally biased region" description="Low complexity" evidence="1">
    <location>
        <begin position="27"/>
        <end position="37"/>
    </location>
</feature>